<evidence type="ECO:0000259" key="3">
    <source>
        <dbReference type="Pfam" id="PF14493"/>
    </source>
</evidence>
<name>W4Q0S2_9BACI</name>
<dbReference type="EMBL" id="BAUT01000012">
    <property type="protein sequence ID" value="GAE25681.1"/>
    <property type="molecule type" value="Genomic_DNA"/>
</dbReference>
<evidence type="ECO:0000256" key="2">
    <source>
        <dbReference type="ARBA" id="ARBA00023163"/>
    </source>
</evidence>
<evidence type="ECO:0000313" key="5">
    <source>
        <dbReference type="Proteomes" id="UP000018890"/>
    </source>
</evidence>
<dbReference type="InterPro" id="IPR008308">
    <property type="entry name" value="YpbB-like"/>
</dbReference>
<dbReference type="InterPro" id="IPR029491">
    <property type="entry name" value="Helicase_HTH"/>
</dbReference>
<dbReference type="STRING" id="1236970.JCM9140_1688"/>
<sequence length="353" mass="40998">MLSTRQAIVALIGYRIHSERSIYGILHLLNGKKSAQTIQDGSFFGILTYFGLFPKMARADIEEDVRLLIEKGIVSWIGEDRIKTTSTGIDQLKEFEEKNLYLSDLRGWEYHSIYDQVWLRLSLFIQVIVNLAQKNTRFYPITQQRNIQHWVKQHLPSGQVNILNTHKQLYTELEQFLSTCQDLQASIFVDQLSGIKKVGLTKEQIATRYNLDLEAVHVIHVATLHRLIYFVEQNEEFSCLPSFLKGLKQSISLTESARETLFLLEQGYSIEEISHKRKLKRNTIEDHIVEIAIQHPTFSIRPFVTEVLEEEIIHISNTLQTSRLRTLKEHMSDNINYFMIRLVLARKKGQDGA</sequence>
<dbReference type="RefSeq" id="WP_034744429.1">
    <property type="nucleotide sequence ID" value="NZ_BAUT01000012.1"/>
</dbReference>
<reference evidence="4" key="1">
    <citation type="journal article" date="2014" name="Genome Announc.">
        <title>Draft Genome Sequences of Three Alkaliphilic Bacillus Strains, Bacillus wakoensis JCM 9140T, Bacillus akibai JCM 9157T, and Bacillus hemicellulosilyticus JCM 9152T.</title>
        <authorList>
            <person name="Yuki M."/>
            <person name="Oshima K."/>
            <person name="Suda W."/>
            <person name="Oshida Y."/>
            <person name="Kitamura K."/>
            <person name="Iida T."/>
            <person name="Hattori M."/>
            <person name="Ohkuma M."/>
        </authorList>
    </citation>
    <scope>NUCLEOTIDE SEQUENCE [LARGE SCALE GENOMIC DNA]</scope>
    <source>
        <strain evidence="4">JCM 9140</strain>
    </source>
</reference>
<proteinExistence type="predicted"/>
<dbReference type="OrthoDB" id="2354672at2"/>
<evidence type="ECO:0000256" key="1">
    <source>
        <dbReference type="ARBA" id="ARBA00023015"/>
    </source>
</evidence>
<dbReference type="PIRSF" id="PIRSF021350">
    <property type="entry name" value="UCP021350"/>
    <property type="match status" value="1"/>
</dbReference>
<evidence type="ECO:0000313" key="4">
    <source>
        <dbReference type="EMBL" id="GAE25681.1"/>
    </source>
</evidence>
<dbReference type="GO" id="GO:0003677">
    <property type="term" value="F:DNA binding"/>
    <property type="evidence" value="ECO:0007669"/>
    <property type="project" value="InterPro"/>
</dbReference>
<organism evidence="4 5">
    <name type="scientific">Halalkalibacter wakoensis JCM 9140</name>
    <dbReference type="NCBI Taxonomy" id="1236970"/>
    <lineage>
        <taxon>Bacteria</taxon>
        <taxon>Bacillati</taxon>
        <taxon>Bacillota</taxon>
        <taxon>Bacilli</taxon>
        <taxon>Bacillales</taxon>
        <taxon>Bacillaceae</taxon>
        <taxon>Halalkalibacter</taxon>
    </lineage>
</organism>
<dbReference type="Pfam" id="PF14493">
    <property type="entry name" value="HTH_40"/>
    <property type="match status" value="1"/>
</dbReference>
<dbReference type="AlphaFoldDB" id="W4Q0S2"/>
<gene>
    <name evidence="4" type="ORF">JCM9140_1688</name>
</gene>
<keyword evidence="1" id="KW-0805">Transcription regulation</keyword>
<protein>
    <recommendedName>
        <fullName evidence="3">Helicase Helix-turn-helix domain-containing protein</fullName>
    </recommendedName>
</protein>
<comment type="caution">
    <text evidence="4">The sequence shown here is derived from an EMBL/GenBank/DDBJ whole genome shotgun (WGS) entry which is preliminary data.</text>
</comment>
<accession>W4Q0S2</accession>
<keyword evidence="2" id="KW-0804">Transcription</keyword>
<keyword evidence="5" id="KW-1185">Reference proteome</keyword>
<dbReference type="GO" id="GO:0006355">
    <property type="term" value="P:regulation of DNA-templated transcription"/>
    <property type="evidence" value="ECO:0007669"/>
    <property type="project" value="InterPro"/>
</dbReference>
<dbReference type="Proteomes" id="UP000018890">
    <property type="component" value="Unassembled WGS sequence"/>
</dbReference>
<feature type="domain" description="Helicase Helix-turn-helix" evidence="3">
    <location>
        <begin position="256"/>
        <end position="344"/>
    </location>
</feature>
<dbReference type="InterPro" id="IPR016032">
    <property type="entry name" value="Sig_transdc_resp-reg_C-effctor"/>
</dbReference>
<dbReference type="SUPFAM" id="SSF46894">
    <property type="entry name" value="C-terminal effector domain of the bipartite response regulators"/>
    <property type="match status" value="1"/>
</dbReference>